<dbReference type="RefSeq" id="WP_324273976.1">
    <property type="nucleotide sequence ID" value="NZ_CP141261.1"/>
</dbReference>
<evidence type="ECO:0000256" key="1">
    <source>
        <dbReference type="SAM" id="Phobius"/>
    </source>
</evidence>
<evidence type="ECO:0000313" key="2">
    <source>
        <dbReference type="EMBL" id="WRL62624.1"/>
    </source>
</evidence>
<feature type="transmembrane region" description="Helical" evidence="1">
    <location>
        <begin position="19"/>
        <end position="36"/>
    </location>
</feature>
<proteinExistence type="predicted"/>
<keyword evidence="1" id="KW-1133">Transmembrane helix</keyword>
<reference evidence="2 3" key="1">
    <citation type="submission" date="2023-12" db="EMBL/GenBank/DDBJ databases">
        <title>Blastococcus brunescens sp. nov., an actonobacterium isolated from sandstone collected in sahara desert.</title>
        <authorList>
            <person name="Gtari M."/>
            <person name="Ghodhbane F."/>
        </authorList>
    </citation>
    <scope>NUCLEOTIDE SEQUENCE [LARGE SCALE GENOMIC DNA]</scope>
    <source>
        <strain evidence="2 3">BMG 8361</strain>
    </source>
</reference>
<keyword evidence="3" id="KW-1185">Reference proteome</keyword>
<accession>A0ABZ1AVZ6</accession>
<organism evidence="2 3">
    <name type="scientific">Blastococcus brunescens</name>
    <dbReference type="NCBI Taxonomy" id="1564165"/>
    <lineage>
        <taxon>Bacteria</taxon>
        <taxon>Bacillati</taxon>
        <taxon>Actinomycetota</taxon>
        <taxon>Actinomycetes</taxon>
        <taxon>Geodermatophilales</taxon>
        <taxon>Geodermatophilaceae</taxon>
        <taxon>Blastococcus</taxon>
    </lineage>
</organism>
<sequence length="79" mass="8234">MAFLRLAVPSVSEVTTSPLLGLTAGLAAVIVFRHAARLPARSARPWRALGLAGVLLAVGQAIATVTWTGPERGNWGTSR</sequence>
<name>A0ABZ1AVZ6_9ACTN</name>
<dbReference type="EMBL" id="CP141261">
    <property type="protein sequence ID" value="WRL62624.1"/>
    <property type="molecule type" value="Genomic_DNA"/>
</dbReference>
<dbReference type="Proteomes" id="UP001324287">
    <property type="component" value="Chromosome"/>
</dbReference>
<evidence type="ECO:0000313" key="3">
    <source>
        <dbReference type="Proteomes" id="UP001324287"/>
    </source>
</evidence>
<keyword evidence="1" id="KW-0472">Membrane</keyword>
<gene>
    <name evidence="2" type="ORF">U6N30_22115</name>
</gene>
<keyword evidence="1" id="KW-0812">Transmembrane</keyword>
<protein>
    <submittedName>
        <fullName evidence="2">Uncharacterized protein</fullName>
    </submittedName>
</protein>
<feature type="transmembrane region" description="Helical" evidence="1">
    <location>
        <begin position="48"/>
        <end position="69"/>
    </location>
</feature>